<gene>
    <name evidence="6" type="ORF">WICMUC_002304</name>
</gene>
<dbReference type="PANTHER" id="PTHR13483:SF11">
    <property type="entry name" value="ZINC FINGER HIT DOMAIN-CONTAINING PROTEIN 3"/>
    <property type="match status" value="1"/>
</dbReference>
<evidence type="ECO:0000259" key="5">
    <source>
        <dbReference type="PROSITE" id="PS51083"/>
    </source>
</evidence>
<organism evidence="6 7">
    <name type="scientific">Wickerhamomyces mucosus</name>
    <dbReference type="NCBI Taxonomy" id="1378264"/>
    <lineage>
        <taxon>Eukaryota</taxon>
        <taxon>Fungi</taxon>
        <taxon>Dikarya</taxon>
        <taxon>Ascomycota</taxon>
        <taxon>Saccharomycotina</taxon>
        <taxon>Saccharomycetes</taxon>
        <taxon>Phaffomycetales</taxon>
        <taxon>Wickerhamomycetaceae</taxon>
        <taxon>Wickerhamomyces</taxon>
    </lineage>
</organism>
<feature type="domain" description="HIT-type" evidence="5">
    <location>
        <begin position="3"/>
        <end position="38"/>
    </location>
</feature>
<accession>A0A9P8TDY6</accession>
<dbReference type="InterPro" id="IPR007529">
    <property type="entry name" value="Znf_HIT"/>
</dbReference>
<dbReference type="GO" id="GO:0000463">
    <property type="term" value="P:maturation of LSU-rRNA from tricistronic rRNA transcript (SSU-rRNA, 5.8S rRNA, LSU-rRNA)"/>
    <property type="evidence" value="ECO:0007669"/>
    <property type="project" value="TreeGrafter"/>
</dbReference>
<dbReference type="InterPro" id="IPR051639">
    <property type="entry name" value="BCD1"/>
</dbReference>
<sequence>MNCEICSLQPSKYKCPQCKIAYCSLTCFKSPEHSHSEIPITQTEQDSTAKINLEKKTNINLYDSILLDKDMQYLLRDPEIQEELRKIYEALQADNDRDLDKTNDYLLDLRRFGSNKNDKIEDFCQLFIHLQSSKDSK</sequence>
<dbReference type="GO" id="GO:0005634">
    <property type="term" value="C:nucleus"/>
    <property type="evidence" value="ECO:0007669"/>
    <property type="project" value="TreeGrafter"/>
</dbReference>
<evidence type="ECO:0000256" key="1">
    <source>
        <dbReference type="ARBA" id="ARBA00022723"/>
    </source>
</evidence>
<dbReference type="CDD" id="cd23024">
    <property type="entry name" value="zf-HIT_ZNHIT2-3"/>
    <property type="match status" value="1"/>
</dbReference>
<dbReference type="GO" id="GO:0070761">
    <property type="term" value="C:pre-snoRNP complex"/>
    <property type="evidence" value="ECO:0007669"/>
    <property type="project" value="TreeGrafter"/>
</dbReference>
<reference evidence="6" key="1">
    <citation type="journal article" date="2021" name="Open Biol.">
        <title>Shared evolutionary footprints suggest mitochondrial oxidative damage underlies multiple complex I losses in fungi.</title>
        <authorList>
            <person name="Schikora-Tamarit M.A."/>
            <person name="Marcet-Houben M."/>
            <person name="Nosek J."/>
            <person name="Gabaldon T."/>
        </authorList>
    </citation>
    <scope>NUCLEOTIDE SEQUENCE</scope>
    <source>
        <strain evidence="6">CBS6341</strain>
    </source>
</reference>
<evidence type="ECO:0000256" key="4">
    <source>
        <dbReference type="PROSITE-ProRule" id="PRU00453"/>
    </source>
</evidence>
<dbReference type="Gene3D" id="3.30.60.190">
    <property type="match status" value="1"/>
</dbReference>
<proteinExistence type="predicted"/>
<evidence type="ECO:0000313" key="7">
    <source>
        <dbReference type="Proteomes" id="UP000769528"/>
    </source>
</evidence>
<dbReference type="GO" id="GO:0008270">
    <property type="term" value="F:zinc ion binding"/>
    <property type="evidence" value="ECO:0007669"/>
    <property type="project" value="UniProtKB-UniRule"/>
</dbReference>
<dbReference type="OrthoDB" id="3979969at2759"/>
<dbReference type="GO" id="GO:0048254">
    <property type="term" value="P:snoRNA localization"/>
    <property type="evidence" value="ECO:0007669"/>
    <property type="project" value="TreeGrafter"/>
</dbReference>
<keyword evidence="1" id="KW-0479">Metal-binding</keyword>
<dbReference type="AlphaFoldDB" id="A0A9P8TDY6"/>
<dbReference type="PANTHER" id="PTHR13483">
    <property type="entry name" value="BOX C_D SNORNA PROTEIN 1-RELATED"/>
    <property type="match status" value="1"/>
</dbReference>
<reference evidence="6" key="2">
    <citation type="submission" date="2021-01" db="EMBL/GenBank/DDBJ databases">
        <authorList>
            <person name="Schikora-Tamarit M.A."/>
        </authorList>
    </citation>
    <scope>NUCLEOTIDE SEQUENCE</scope>
    <source>
        <strain evidence="6">CBS6341</strain>
    </source>
</reference>
<keyword evidence="7" id="KW-1185">Reference proteome</keyword>
<keyword evidence="2 4" id="KW-0863">Zinc-finger</keyword>
<dbReference type="EMBL" id="JAEUBF010000681">
    <property type="protein sequence ID" value="KAH3676008.1"/>
    <property type="molecule type" value="Genomic_DNA"/>
</dbReference>
<dbReference type="SUPFAM" id="SSF144232">
    <property type="entry name" value="HIT/MYND zinc finger-like"/>
    <property type="match status" value="1"/>
</dbReference>
<dbReference type="Gene3D" id="1.20.1440.260">
    <property type="match status" value="1"/>
</dbReference>
<name>A0A9P8TDY6_9ASCO</name>
<dbReference type="PROSITE" id="PS51083">
    <property type="entry name" value="ZF_HIT"/>
    <property type="match status" value="1"/>
</dbReference>
<evidence type="ECO:0000256" key="3">
    <source>
        <dbReference type="ARBA" id="ARBA00022833"/>
    </source>
</evidence>
<protein>
    <recommendedName>
        <fullName evidence="5">HIT-type domain-containing protein</fullName>
    </recommendedName>
</protein>
<keyword evidence="3" id="KW-0862">Zinc</keyword>
<dbReference type="GO" id="GO:0000492">
    <property type="term" value="P:box C/D snoRNP assembly"/>
    <property type="evidence" value="ECO:0007669"/>
    <property type="project" value="TreeGrafter"/>
</dbReference>
<dbReference type="Proteomes" id="UP000769528">
    <property type="component" value="Unassembled WGS sequence"/>
</dbReference>
<evidence type="ECO:0000313" key="6">
    <source>
        <dbReference type="EMBL" id="KAH3676008.1"/>
    </source>
</evidence>
<comment type="caution">
    <text evidence="6">The sequence shown here is derived from an EMBL/GenBank/DDBJ whole genome shotgun (WGS) entry which is preliminary data.</text>
</comment>
<evidence type="ECO:0000256" key="2">
    <source>
        <dbReference type="ARBA" id="ARBA00022771"/>
    </source>
</evidence>
<dbReference type="Pfam" id="PF04438">
    <property type="entry name" value="zf-HIT"/>
    <property type="match status" value="1"/>
</dbReference>